<dbReference type="RefSeq" id="WP_274265792.1">
    <property type="nucleotide sequence ID" value="NZ_CP117880.1"/>
</dbReference>
<dbReference type="EMBL" id="CP117880">
    <property type="protein sequence ID" value="WDF67056.1"/>
    <property type="molecule type" value="Genomic_DNA"/>
</dbReference>
<proteinExistence type="predicted"/>
<dbReference type="Pfam" id="PF16389">
    <property type="entry name" value="DUF4998"/>
    <property type="match status" value="1"/>
</dbReference>
<evidence type="ECO:0000313" key="1">
    <source>
        <dbReference type="EMBL" id="WDF67056.1"/>
    </source>
</evidence>
<dbReference type="Proteomes" id="UP001221558">
    <property type="component" value="Chromosome"/>
</dbReference>
<dbReference type="PROSITE" id="PS51257">
    <property type="entry name" value="PROKAR_LIPOPROTEIN"/>
    <property type="match status" value="1"/>
</dbReference>
<protein>
    <submittedName>
        <fullName evidence="1">DUF4998 domain-containing protein</fullName>
    </submittedName>
</protein>
<accession>A0ABY7WBK8</accession>
<evidence type="ECO:0000313" key="2">
    <source>
        <dbReference type="Proteomes" id="UP001221558"/>
    </source>
</evidence>
<name>A0ABY7WBK8_9SPHI</name>
<gene>
    <name evidence="1" type="ORF">PQ465_12145</name>
</gene>
<reference evidence="1 2" key="1">
    <citation type="submission" date="2023-02" db="EMBL/GenBank/DDBJ databases">
        <title>Genome sequence of Sphingobacterium sp. KACC 22765.</title>
        <authorList>
            <person name="Kim S."/>
            <person name="Heo J."/>
            <person name="Kwon S.-W."/>
        </authorList>
    </citation>
    <scope>NUCLEOTIDE SEQUENCE [LARGE SCALE GENOMIC DNA]</scope>
    <source>
        <strain evidence="1 2">KACC 22765</strain>
    </source>
</reference>
<sequence>MKNKNTSKILVYMTTLLVVLLCGCSDQTKWDDFKKYIEDGQISYTGKLDSVKIYSGRDRVKFRARVPADPKVVKVAISWNKGLSRKDYDVNMETLRKEWIEKDSTGRPVLDLFTSVPEGVHSFTLTTFDADGRQSVPVYITGRSYGQRYQQAIANKVVNNVTRLAPNADLQINWFAFDKSLGAEGIEFDYLDQEGKRVLLKDFSIDAERVVVPKFTKDASTMKYRTIFRPNRHAIDTFYTESVTLNIPKF</sequence>
<keyword evidence="2" id="KW-1185">Reference proteome</keyword>
<organism evidence="1 2">
    <name type="scientific">Sphingobacterium oryzagri</name>
    <dbReference type="NCBI Taxonomy" id="3025669"/>
    <lineage>
        <taxon>Bacteria</taxon>
        <taxon>Pseudomonadati</taxon>
        <taxon>Bacteroidota</taxon>
        <taxon>Sphingobacteriia</taxon>
        <taxon>Sphingobacteriales</taxon>
        <taxon>Sphingobacteriaceae</taxon>
        <taxon>Sphingobacterium</taxon>
    </lineage>
</organism>